<dbReference type="Gene3D" id="3.30.40.10">
    <property type="entry name" value="Zinc/RING finger domain, C3HC4 (zinc finger)"/>
    <property type="match status" value="1"/>
</dbReference>
<dbReference type="PANTHER" id="PTHR15710:SF228">
    <property type="entry name" value="FINGER DOMAIN PROTEIN, PUTATIVE-RELATED"/>
    <property type="match status" value="1"/>
</dbReference>
<dbReference type="Proteomes" id="UP000250266">
    <property type="component" value="Unassembled WGS sequence"/>
</dbReference>
<dbReference type="PROSITE" id="PS50089">
    <property type="entry name" value="ZF_RING_2"/>
    <property type="match status" value="1"/>
</dbReference>
<dbReference type="Pfam" id="PF13639">
    <property type="entry name" value="zf-RING_2"/>
    <property type="match status" value="1"/>
</dbReference>
<feature type="compositionally biased region" description="Low complexity" evidence="9">
    <location>
        <begin position="166"/>
        <end position="181"/>
    </location>
</feature>
<evidence type="ECO:0000256" key="4">
    <source>
        <dbReference type="ARBA" id="ARBA00022723"/>
    </source>
</evidence>
<evidence type="ECO:0000256" key="5">
    <source>
        <dbReference type="ARBA" id="ARBA00022771"/>
    </source>
</evidence>
<keyword evidence="4" id="KW-0479">Metal-binding</keyword>
<evidence type="ECO:0000313" key="11">
    <source>
        <dbReference type="EMBL" id="OCK84299.1"/>
    </source>
</evidence>
<feature type="compositionally biased region" description="Low complexity" evidence="9">
    <location>
        <begin position="447"/>
        <end position="470"/>
    </location>
</feature>
<dbReference type="EC" id="2.3.2.27" evidence="2"/>
<keyword evidence="5 8" id="KW-0863">Zinc-finger</keyword>
<evidence type="ECO:0000256" key="1">
    <source>
        <dbReference type="ARBA" id="ARBA00000900"/>
    </source>
</evidence>
<keyword evidence="6" id="KW-0833">Ubl conjugation pathway</keyword>
<dbReference type="GO" id="GO:0061630">
    <property type="term" value="F:ubiquitin protein ligase activity"/>
    <property type="evidence" value="ECO:0007669"/>
    <property type="project" value="UniProtKB-EC"/>
</dbReference>
<evidence type="ECO:0000256" key="3">
    <source>
        <dbReference type="ARBA" id="ARBA00022679"/>
    </source>
</evidence>
<proteinExistence type="predicted"/>
<dbReference type="GO" id="GO:0008270">
    <property type="term" value="F:zinc ion binding"/>
    <property type="evidence" value="ECO:0007669"/>
    <property type="project" value="UniProtKB-KW"/>
</dbReference>
<evidence type="ECO:0000256" key="9">
    <source>
        <dbReference type="SAM" id="MobiDB-lite"/>
    </source>
</evidence>
<protein>
    <recommendedName>
        <fullName evidence="2">RING-type E3 ubiquitin transferase</fullName>
        <ecNumber evidence="2">2.3.2.27</ecNumber>
    </recommendedName>
</protein>
<feature type="compositionally biased region" description="Low complexity" evidence="9">
    <location>
        <begin position="388"/>
        <end position="415"/>
    </location>
</feature>
<keyword evidence="7" id="KW-0862">Zinc</keyword>
<gene>
    <name evidence="11" type="ORF">K432DRAFT_389635</name>
</gene>
<dbReference type="EMBL" id="KV744840">
    <property type="protein sequence ID" value="OCK84299.1"/>
    <property type="molecule type" value="Genomic_DNA"/>
</dbReference>
<feature type="region of interest" description="Disordered" evidence="9">
    <location>
        <begin position="382"/>
        <end position="488"/>
    </location>
</feature>
<dbReference type="SUPFAM" id="SSF57850">
    <property type="entry name" value="RING/U-box"/>
    <property type="match status" value="1"/>
</dbReference>
<evidence type="ECO:0000313" key="12">
    <source>
        <dbReference type="Proteomes" id="UP000250266"/>
    </source>
</evidence>
<dbReference type="GO" id="GO:0005737">
    <property type="term" value="C:cytoplasm"/>
    <property type="evidence" value="ECO:0007669"/>
    <property type="project" value="TreeGrafter"/>
</dbReference>
<name>A0A8E2JJ07_9PEZI</name>
<dbReference type="SMART" id="SM00184">
    <property type="entry name" value="RING"/>
    <property type="match status" value="1"/>
</dbReference>
<dbReference type="OrthoDB" id="8062037at2759"/>
<evidence type="ECO:0000256" key="8">
    <source>
        <dbReference type="PROSITE-ProRule" id="PRU00175"/>
    </source>
</evidence>
<dbReference type="FunFam" id="3.30.40.10:FF:000127">
    <property type="entry name" value="E3 ubiquitin-protein ligase RNF181"/>
    <property type="match status" value="1"/>
</dbReference>
<sequence>MDRPTQQPAQPQQPAARDMVYCHECENEWYRDEHGLTCPECGSDFTEIIEADHDPRDERMLDEEGDDLPDLPPLLHPFHNHQPWRVMPDPDEGDVNQIQWRQNGPHSFSVTGTIYRSYTPNQHGGNEAGHDHDPPPLMGFANIVQNIIGAGIGGGQRQTQEEANQTAGGEATPGTPAAPGATPNPQPNPNHQQGGFAGGPRFHYHQTARLFPRDANNAQPHLEPVDDMHNVIAQLFNVIGGPMVQDGPHADGRPQQTGLPPIHPFAALFNTLLNPGNAAHGDFVYSQEALDRIITQLMEQNSTGNAPGPATPDAIKALPKIKVTLEMLGSDNRAECSICMDEVNIGEEVTELPCHHWFHEQCVGMWLGEHDTCPHCRKGIMDHKKQNDSNNLDSSNTTASNTREPSDAAASSSSDPTSHMPGSYGTIDAETAGDPYTAPESPEQQRLHQQQQARPSSNRQPSSSSAHSDGSSGGLGERIRRGLFGAPR</sequence>
<evidence type="ECO:0000256" key="2">
    <source>
        <dbReference type="ARBA" id="ARBA00012483"/>
    </source>
</evidence>
<dbReference type="InterPro" id="IPR013083">
    <property type="entry name" value="Znf_RING/FYVE/PHD"/>
</dbReference>
<dbReference type="PANTHER" id="PTHR15710">
    <property type="entry name" value="E3 UBIQUITIN-PROTEIN LIGASE PRAJA"/>
    <property type="match status" value="1"/>
</dbReference>
<keyword evidence="12" id="KW-1185">Reference proteome</keyword>
<evidence type="ECO:0000256" key="6">
    <source>
        <dbReference type="ARBA" id="ARBA00022786"/>
    </source>
</evidence>
<keyword evidence="3" id="KW-0808">Transferase</keyword>
<evidence type="ECO:0000256" key="7">
    <source>
        <dbReference type="ARBA" id="ARBA00022833"/>
    </source>
</evidence>
<comment type="catalytic activity">
    <reaction evidence="1">
        <text>S-ubiquitinyl-[E2 ubiquitin-conjugating enzyme]-L-cysteine + [acceptor protein]-L-lysine = [E2 ubiquitin-conjugating enzyme]-L-cysteine + N(6)-ubiquitinyl-[acceptor protein]-L-lysine.</text>
        <dbReference type="EC" id="2.3.2.27"/>
    </reaction>
</comment>
<dbReference type="AlphaFoldDB" id="A0A8E2JJ07"/>
<feature type="domain" description="RING-type" evidence="10">
    <location>
        <begin position="336"/>
        <end position="377"/>
    </location>
</feature>
<accession>A0A8E2JJ07</accession>
<reference evidence="11 12" key="1">
    <citation type="journal article" date="2016" name="Nat. Commun.">
        <title>Ectomycorrhizal ecology is imprinted in the genome of the dominant symbiotic fungus Cenococcum geophilum.</title>
        <authorList>
            <consortium name="DOE Joint Genome Institute"/>
            <person name="Peter M."/>
            <person name="Kohler A."/>
            <person name="Ohm R.A."/>
            <person name="Kuo A."/>
            <person name="Krutzmann J."/>
            <person name="Morin E."/>
            <person name="Arend M."/>
            <person name="Barry K.W."/>
            <person name="Binder M."/>
            <person name="Choi C."/>
            <person name="Clum A."/>
            <person name="Copeland A."/>
            <person name="Grisel N."/>
            <person name="Haridas S."/>
            <person name="Kipfer T."/>
            <person name="LaButti K."/>
            <person name="Lindquist E."/>
            <person name="Lipzen A."/>
            <person name="Maire R."/>
            <person name="Meier B."/>
            <person name="Mihaltcheva S."/>
            <person name="Molinier V."/>
            <person name="Murat C."/>
            <person name="Poggeler S."/>
            <person name="Quandt C.A."/>
            <person name="Sperisen C."/>
            <person name="Tritt A."/>
            <person name="Tisserant E."/>
            <person name="Crous P.W."/>
            <person name="Henrissat B."/>
            <person name="Nehls U."/>
            <person name="Egli S."/>
            <person name="Spatafora J.W."/>
            <person name="Grigoriev I.V."/>
            <person name="Martin F.M."/>
        </authorList>
    </citation>
    <scope>NUCLEOTIDE SEQUENCE [LARGE SCALE GENOMIC DNA]</scope>
    <source>
        <strain evidence="11 12">CBS 459.81</strain>
    </source>
</reference>
<feature type="region of interest" description="Disordered" evidence="9">
    <location>
        <begin position="153"/>
        <end position="202"/>
    </location>
</feature>
<organism evidence="11 12">
    <name type="scientific">Lepidopterella palustris CBS 459.81</name>
    <dbReference type="NCBI Taxonomy" id="1314670"/>
    <lineage>
        <taxon>Eukaryota</taxon>
        <taxon>Fungi</taxon>
        <taxon>Dikarya</taxon>
        <taxon>Ascomycota</taxon>
        <taxon>Pezizomycotina</taxon>
        <taxon>Dothideomycetes</taxon>
        <taxon>Pleosporomycetidae</taxon>
        <taxon>Mytilinidiales</taxon>
        <taxon>Argynnaceae</taxon>
        <taxon>Lepidopterella</taxon>
    </lineage>
</organism>
<dbReference type="GO" id="GO:0016567">
    <property type="term" value="P:protein ubiquitination"/>
    <property type="evidence" value="ECO:0007669"/>
    <property type="project" value="TreeGrafter"/>
</dbReference>
<evidence type="ECO:0000259" key="10">
    <source>
        <dbReference type="PROSITE" id="PS50089"/>
    </source>
</evidence>
<dbReference type="InterPro" id="IPR001841">
    <property type="entry name" value="Znf_RING"/>
</dbReference>